<feature type="compositionally biased region" description="Basic and acidic residues" evidence="8">
    <location>
        <begin position="314"/>
        <end position="341"/>
    </location>
</feature>
<dbReference type="Pfam" id="PF04147">
    <property type="entry name" value="Nop14"/>
    <property type="match status" value="1"/>
</dbReference>
<proteinExistence type="inferred from homology"/>
<keyword evidence="4" id="KW-0698">rRNA processing</keyword>
<keyword evidence="3" id="KW-0690">Ribosome biogenesis</keyword>
<dbReference type="EMBL" id="HBIO01012917">
    <property type="protein sequence ID" value="CAE0465201.1"/>
    <property type="molecule type" value="Transcribed_RNA"/>
</dbReference>
<dbReference type="PANTHER" id="PTHR23183">
    <property type="entry name" value="NOP14"/>
    <property type="match status" value="1"/>
</dbReference>
<feature type="region of interest" description="Disordered" evidence="8">
    <location>
        <begin position="205"/>
        <end position="225"/>
    </location>
</feature>
<dbReference type="GO" id="GO:0032040">
    <property type="term" value="C:small-subunit processome"/>
    <property type="evidence" value="ECO:0007669"/>
    <property type="project" value="InterPro"/>
</dbReference>
<comment type="similarity">
    <text evidence="2">Belongs to the NOP14 family.</text>
</comment>
<feature type="compositionally biased region" description="Acidic residues" evidence="8">
    <location>
        <begin position="463"/>
        <end position="472"/>
    </location>
</feature>
<dbReference type="GO" id="GO:0030692">
    <property type="term" value="C:Noc4p-Nop14p complex"/>
    <property type="evidence" value="ECO:0007669"/>
    <property type="project" value="TreeGrafter"/>
</dbReference>
<feature type="compositionally biased region" description="Basic and acidic residues" evidence="8">
    <location>
        <begin position="275"/>
        <end position="289"/>
    </location>
</feature>
<feature type="region of interest" description="Disordered" evidence="8">
    <location>
        <begin position="314"/>
        <end position="474"/>
    </location>
</feature>
<accession>A0A7S3Q488</accession>
<feature type="region of interest" description="Disordered" evidence="8">
    <location>
        <begin position="998"/>
        <end position="1018"/>
    </location>
</feature>
<evidence type="ECO:0000256" key="2">
    <source>
        <dbReference type="ARBA" id="ARBA00007466"/>
    </source>
</evidence>
<keyword evidence="7" id="KW-0175">Coiled coil</keyword>
<evidence type="ECO:0000256" key="5">
    <source>
        <dbReference type="ARBA" id="ARBA00023242"/>
    </source>
</evidence>
<feature type="compositionally biased region" description="Basic residues" evidence="8">
    <location>
        <begin position="1049"/>
        <end position="1064"/>
    </location>
</feature>
<feature type="compositionally biased region" description="Basic and acidic residues" evidence="8">
    <location>
        <begin position="998"/>
        <end position="1010"/>
    </location>
</feature>
<evidence type="ECO:0000256" key="7">
    <source>
        <dbReference type="SAM" id="Coils"/>
    </source>
</evidence>
<feature type="compositionally biased region" description="Basic residues" evidence="8">
    <location>
        <begin position="366"/>
        <end position="383"/>
    </location>
</feature>
<evidence type="ECO:0000256" key="8">
    <source>
        <dbReference type="SAM" id="MobiDB-lite"/>
    </source>
</evidence>
<dbReference type="AlphaFoldDB" id="A0A7S3Q488"/>
<organism evidence="9">
    <name type="scientific">Chaetoceros debilis</name>
    <dbReference type="NCBI Taxonomy" id="122233"/>
    <lineage>
        <taxon>Eukaryota</taxon>
        <taxon>Sar</taxon>
        <taxon>Stramenopiles</taxon>
        <taxon>Ochrophyta</taxon>
        <taxon>Bacillariophyta</taxon>
        <taxon>Coscinodiscophyceae</taxon>
        <taxon>Chaetocerotophycidae</taxon>
        <taxon>Chaetocerotales</taxon>
        <taxon>Chaetocerotaceae</taxon>
        <taxon>Chaetoceros</taxon>
    </lineage>
</organism>
<dbReference type="GO" id="GO:0030490">
    <property type="term" value="P:maturation of SSU-rRNA"/>
    <property type="evidence" value="ECO:0007669"/>
    <property type="project" value="TreeGrafter"/>
</dbReference>
<protein>
    <recommendedName>
        <fullName evidence="10">Nucleolar protein 14</fullName>
    </recommendedName>
</protein>
<evidence type="ECO:0000256" key="4">
    <source>
        <dbReference type="ARBA" id="ARBA00022552"/>
    </source>
</evidence>
<evidence type="ECO:0000256" key="3">
    <source>
        <dbReference type="ARBA" id="ARBA00022517"/>
    </source>
</evidence>
<dbReference type="InterPro" id="IPR007276">
    <property type="entry name" value="Nop14"/>
</dbReference>
<feature type="compositionally biased region" description="Acidic residues" evidence="8">
    <location>
        <begin position="388"/>
        <end position="399"/>
    </location>
</feature>
<evidence type="ECO:0000256" key="1">
    <source>
        <dbReference type="ARBA" id="ARBA00004604"/>
    </source>
</evidence>
<feature type="compositionally biased region" description="Basic and acidic residues" evidence="8">
    <location>
        <begin position="411"/>
        <end position="424"/>
    </location>
</feature>
<dbReference type="Gene3D" id="2.30.30.140">
    <property type="match status" value="1"/>
</dbReference>
<dbReference type="CDD" id="cd04508">
    <property type="entry name" value="Tudor_SF"/>
    <property type="match status" value="1"/>
</dbReference>
<keyword evidence="5" id="KW-0539">Nucleus</keyword>
<feature type="region of interest" description="Disordered" evidence="8">
    <location>
        <begin position="1"/>
        <end position="67"/>
    </location>
</feature>
<comment type="function">
    <text evidence="6">Involved in nucleolar processing of pre-18S ribosomal RNA. Has a role in the nuclear export of 40S pre-ribosomal subunit to the cytoplasm.</text>
</comment>
<feature type="compositionally biased region" description="Acidic residues" evidence="8">
    <location>
        <begin position="348"/>
        <end position="363"/>
    </location>
</feature>
<feature type="region of interest" description="Disordered" evidence="8">
    <location>
        <begin position="1041"/>
        <end position="1064"/>
    </location>
</feature>
<evidence type="ECO:0000313" key="9">
    <source>
        <dbReference type="EMBL" id="CAE0465201.1"/>
    </source>
</evidence>
<feature type="compositionally biased region" description="Low complexity" evidence="8">
    <location>
        <begin position="453"/>
        <end position="462"/>
    </location>
</feature>
<sequence length="1064" mass="119763">MGKRKFTKKLSSLPKGLPTPKSKRARASIAESANINPFESARASSAKAPKFHVHNRPISGRINPNNAIKGAGSALKRALDNRKAGLRQSMQKNKKAGAFIDRRIGESRKAEMTEEERMLARIVRERASRSKKRDKYALGEDVGNDTSLSMTHKGQAIDESYTGKNDAYAILSDEEDDKYGGQLERADTEMHFGGGEFDEEMVRLANSNPYGPSGGAKETLGDRYRTRKEELDDLIMRKKYEKAEKAKAKEEQVETFEEFDENFKELASLLKFRDKEKDRRTVTQARKDGTQSQTDKEMDEWDTEMKSFMFERRVKATDRTKTTEEIAKGEAERLHELETRRLARMSGDFEDDDFSDISDDEEDIKSKKKRGKKTKEKTAKRRDRNPDELDSEDEEDDELEAKFTADGLVYVDKEGNIVKKAGEEKSDEEEENPQDSSDEDSDNLGASDDDASFDSGDGLSSGEESDMDEDTILEVGTQVKGKYLADQQMDGKSKWYRGQIKSVKTDEAGNTLYDILYDDGDVEEGAKPENVRRRKESANEKKVEEEMKQKLAEISSKRRKAKQKARTEIPYIFEVPKTLDSLHDMIGTYATTGPDASLIIQRIHAANSVKLDHRNTEKMQNFYDVLLKRFIGVGDALCKGGNGGEDLGRYDQLDSLVQVLYSMTQDSPQSAAAVWKRRLGIMQNALSKRLRDAEFVSIDDEEDFSAWASTGILLAFRAIGHIFPVTDMRHVVVTPALILMGQTLGQTPIRSVEDVMRGVFLATLMIEYTKGAKRISPEAFSFLAGVLNLFADNMEEACQKSPIPSFIGASKVGELQACRESVIKYFKSGRAKNATFQLSLEKEKMTSLGAPAAILISTLRLIRMLSKFYARSLNQSESEAFHDITCALLRLSQYSSKAMKLPGVVSREIKSTVEILREELQIGDARRPLTRRASVKASELAIKTLAPRMEDPDKYFMGKDKDKTRAQAQRDRMRREYKREHKAVSRELRLDAAFIESERRKDKDKKDSKARNARNKNYAWLENEQATMNQQVAQGGGLLSGGGIGAARAKAKSGRIGMKRGGKF</sequence>
<evidence type="ECO:0008006" key="10">
    <source>
        <dbReference type="Google" id="ProtNLM"/>
    </source>
</evidence>
<reference evidence="9" key="1">
    <citation type="submission" date="2021-01" db="EMBL/GenBank/DDBJ databases">
        <authorList>
            <person name="Corre E."/>
            <person name="Pelletier E."/>
            <person name="Niang G."/>
            <person name="Scheremetjew M."/>
            <person name="Finn R."/>
            <person name="Kale V."/>
            <person name="Holt S."/>
            <person name="Cochrane G."/>
            <person name="Meng A."/>
            <person name="Brown T."/>
            <person name="Cohen L."/>
        </authorList>
    </citation>
    <scope>NUCLEOTIDE SEQUENCE</scope>
    <source>
        <strain evidence="9">MM31A-1</strain>
    </source>
</reference>
<feature type="region of interest" description="Disordered" evidence="8">
    <location>
        <begin position="275"/>
        <end position="301"/>
    </location>
</feature>
<gene>
    <name evidence="9" type="ORF">CDEB00056_LOCUS10042</name>
</gene>
<evidence type="ECO:0000256" key="6">
    <source>
        <dbReference type="ARBA" id="ARBA00024695"/>
    </source>
</evidence>
<name>A0A7S3Q488_9STRA</name>
<dbReference type="PANTHER" id="PTHR23183:SF0">
    <property type="entry name" value="NUCLEOLAR PROTEIN 14"/>
    <property type="match status" value="1"/>
</dbReference>
<comment type="subcellular location">
    <subcellularLocation>
        <location evidence="1">Nucleus</location>
        <location evidence="1">Nucleolus</location>
    </subcellularLocation>
</comment>
<feature type="compositionally biased region" description="Acidic residues" evidence="8">
    <location>
        <begin position="425"/>
        <end position="452"/>
    </location>
</feature>
<feature type="coiled-coil region" evidence="7">
    <location>
        <begin position="533"/>
        <end position="564"/>
    </location>
</feature>